<dbReference type="PANTHER" id="PTHR30383:SF2">
    <property type="entry name" value="CELLULOSE-BINDING PROTEIN"/>
    <property type="match status" value="1"/>
</dbReference>
<dbReference type="InterPro" id="IPR051532">
    <property type="entry name" value="Ester_Hydrolysis_Enzymes"/>
</dbReference>
<evidence type="ECO:0000256" key="3">
    <source>
        <dbReference type="ARBA" id="ARBA00023326"/>
    </source>
</evidence>
<organism evidence="7 8">
    <name type="scientific">Thermobifida cellulosilytica TB100</name>
    <dbReference type="NCBI Taxonomy" id="665004"/>
    <lineage>
        <taxon>Bacteria</taxon>
        <taxon>Bacillati</taxon>
        <taxon>Actinomycetota</taxon>
        <taxon>Actinomycetes</taxon>
        <taxon>Streptosporangiales</taxon>
        <taxon>Nocardiopsidaceae</taxon>
        <taxon>Thermobifida</taxon>
    </lineage>
</organism>
<dbReference type="InterPro" id="IPR013830">
    <property type="entry name" value="SGNH_hydro"/>
</dbReference>
<dbReference type="AlphaFoldDB" id="A0A147KDL4"/>
<protein>
    <submittedName>
        <fullName evidence="7">Cellulose-binding protein</fullName>
    </submittedName>
</protein>
<reference evidence="8" key="1">
    <citation type="journal article" date="2017" name="Acta Aliment.">
        <title>Plant polysaccharide degrading enzyme system of Thermpbifida cellulosilytica TB100 revealed by de novo genome project data.</title>
        <authorList>
            <person name="Toth A."/>
            <person name="Baka E."/>
            <person name="Luzics S."/>
            <person name="Bata-Vidacs I."/>
            <person name="Nagy I."/>
            <person name="Balint B."/>
            <person name="Herceg R."/>
            <person name="Olasz F."/>
            <person name="Wilk T."/>
            <person name="Nagy T."/>
            <person name="Kriszt B."/>
            <person name="Nagy I."/>
            <person name="Kukolya J."/>
        </authorList>
    </citation>
    <scope>NUCLEOTIDE SEQUENCE [LARGE SCALE GENOMIC DNA]</scope>
    <source>
        <strain evidence="8">TB100</strain>
    </source>
</reference>
<keyword evidence="3" id="KW-0119">Carbohydrate metabolism</keyword>
<evidence type="ECO:0000256" key="5">
    <source>
        <dbReference type="SAM" id="SignalP"/>
    </source>
</evidence>
<dbReference type="GO" id="GO:0004622">
    <property type="term" value="F:phosphatidylcholine lysophospholipase activity"/>
    <property type="evidence" value="ECO:0007669"/>
    <property type="project" value="TreeGrafter"/>
</dbReference>
<dbReference type="InterPro" id="IPR036514">
    <property type="entry name" value="SGNH_hydro_sf"/>
</dbReference>
<feature type="signal peptide" evidence="5">
    <location>
        <begin position="1"/>
        <end position="33"/>
    </location>
</feature>
<comment type="caution">
    <text evidence="7">The sequence shown here is derived from an EMBL/GenBank/DDBJ whole genome shotgun (WGS) entry which is preliminary data.</text>
</comment>
<accession>A0A147KDL4</accession>
<dbReference type="InterPro" id="IPR012291">
    <property type="entry name" value="CBM2_carb-bd_dom_sf"/>
</dbReference>
<dbReference type="Gene3D" id="2.60.40.290">
    <property type="match status" value="1"/>
</dbReference>
<name>A0A147KDL4_THECS</name>
<evidence type="ECO:0000313" key="8">
    <source>
        <dbReference type="Proteomes" id="UP000074382"/>
    </source>
</evidence>
<dbReference type="SUPFAM" id="SSF52266">
    <property type="entry name" value="SGNH hydrolase"/>
    <property type="match status" value="1"/>
</dbReference>
<dbReference type="PROSITE" id="PS00561">
    <property type="entry name" value="CBM2_A"/>
    <property type="match status" value="1"/>
</dbReference>
<gene>
    <name evidence="7" type="ORF">AC529_17635</name>
</gene>
<dbReference type="EMBL" id="LGEM01000127">
    <property type="protein sequence ID" value="KUP95391.1"/>
    <property type="molecule type" value="Genomic_DNA"/>
</dbReference>
<dbReference type="InterPro" id="IPR001919">
    <property type="entry name" value="CBD2"/>
</dbReference>
<dbReference type="STRING" id="665004.AC529_17635"/>
<dbReference type="InterPro" id="IPR008965">
    <property type="entry name" value="CBM2/CBM3_carb-bd_dom_sf"/>
</dbReference>
<feature type="region of interest" description="Disordered" evidence="4">
    <location>
        <begin position="127"/>
        <end position="163"/>
    </location>
</feature>
<dbReference type="PANTHER" id="PTHR30383">
    <property type="entry name" value="THIOESTERASE 1/PROTEASE 1/LYSOPHOSPHOLIPASE L1"/>
    <property type="match status" value="1"/>
</dbReference>
<dbReference type="OrthoDB" id="468550at2"/>
<evidence type="ECO:0000259" key="6">
    <source>
        <dbReference type="PROSITE" id="PS51173"/>
    </source>
</evidence>
<dbReference type="SMART" id="SM00637">
    <property type="entry name" value="CBD_II"/>
    <property type="match status" value="1"/>
</dbReference>
<keyword evidence="3" id="KW-0624">Polysaccharide degradation</keyword>
<dbReference type="GO" id="GO:0000272">
    <property type="term" value="P:polysaccharide catabolic process"/>
    <property type="evidence" value="ECO:0007669"/>
    <property type="project" value="UniProtKB-KW"/>
</dbReference>
<dbReference type="GO" id="GO:0004553">
    <property type="term" value="F:hydrolase activity, hydrolyzing O-glycosyl compounds"/>
    <property type="evidence" value="ECO:0007669"/>
    <property type="project" value="InterPro"/>
</dbReference>
<dbReference type="Pfam" id="PF13472">
    <property type="entry name" value="Lipase_GDSL_2"/>
    <property type="match status" value="1"/>
</dbReference>
<evidence type="ECO:0000256" key="1">
    <source>
        <dbReference type="ARBA" id="ARBA00022801"/>
    </source>
</evidence>
<keyword evidence="5" id="KW-0732">Signal</keyword>
<dbReference type="Gene3D" id="3.40.50.1110">
    <property type="entry name" value="SGNH hydrolase"/>
    <property type="match status" value="1"/>
</dbReference>
<evidence type="ECO:0000313" key="7">
    <source>
        <dbReference type="EMBL" id="KUP95391.1"/>
    </source>
</evidence>
<dbReference type="PATRIC" id="fig|665004.4.peg.2329"/>
<dbReference type="PROSITE" id="PS51173">
    <property type="entry name" value="CBM2"/>
    <property type="match status" value="1"/>
</dbReference>
<dbReference type="SUPFAM" id="SSF49384">
    <property type="entry name" value="Carbohydrate-binding domain"/>
    <property type="match status" value="1"/>
</dbReference>
<keyword evidence="8" id="KW-1185">Reference proteome</keyword>
<evidence type="ECO:0000256" key="4">
    <source>
        <dbReference type="SAM" id="MobiDB-lite"/>
    </source>
</evidence>
<feature type="chain" id="PRO_5007549796" evidence="5">
    <location>
        <begin position="34"/>
        <end position="364"/>
    </location>
</feature>
<keyword evidence="2" id="KW-0326">Glycosidase</keyword>
<dbReference type="RefSeq" id="WP_068756174.1">
    <property type="nucleotide sequence ID" value="NZ_KQ950182.1"/>
</dbReference>
<sequence length="364" mass="36680">MSRTSARAVAGACGALALTAASIVTGGVSAASAADGCSVAYTVASDWGSGFVADVTVTNDSGSPATQWTVTWTLPPGHTVTNAWNADLSVTGSAVTAVNAGWNGALPAGASTSFGLQGTVSGASSVPSDLSCSFGTPGDPGGGDPGGEHPDDPGGGDPGGPVRIMPLGDSITGSPGCWRALLWRDLTAAGYPDVDFVGSRSGDGCGFPYDHEHEGHGGMLVTNLAGSGQLSAWLSAADPDIVLMHFGTNDVWSSRPTQAVLDAYSTLVAQMRAHNPSVTVLVAQIIPMDSARSCATCAQGVQDLNAAIPGWAADVSTPRSPVIVVDQWTGFSTATDTYDGVHPNASGDAKIAQRWLEALVPLLD</sequence>
<proteinExistence type="predicted"/>
<keyword evidence="1" id="KW-0378">Hydrolase</keyword>
<dbReference type="CDD" id="cd01833">
    <property type="entry name" value="XynB_like"/>
    <property type="match status" value="1"/>
</dbReference>
<evidence type="ECO:0000256" key="2">
    <source>
        <dbReference type="ARBA" id="ARBA00023295"/>
    </source>
</evidence>
<dbReference type="InterPro" id="IPR018366">
    <property type="entry name" value="CBM2_CS"/>
</dbReference>
<dbReference type="GO" id="GO:0030247">
    <property type="term" value="F:polysaccharide binding"/>
    <property type="evidence" value="ECO:0007669"/>
    <property type="project" value="UniProtKB-UniRule"/>
</dbReference>
<dbReference type="Proteomes" id="UP000074382">
    <property type="component" value="Unassembled WGS sequence"/>
</dbReference>
<dbReference type="Pfam" id="PF00553">
    <property type="entry name" value="CBM_2"/>
    <property type="match status" value="1"/>
</dbReference>
<feature type="domain" description="CBM2" evidence="6">
    <location>
        <begin position="30"/>
        <end position="144"/>
    </location>
</feature>